<gene>
    <name evidence="2" type="ORF">ACFPWU_01080</name>
</gene>
<evidence type="ECO:0000259" key="1">
    <source>
        <dbReference type="Pfam" id="PF02464"/>
    </source>
</evidence>
<evidence type="ECO:0000313" key="3">
    <source>
        <dbReference type="Proteomes" id="UP001596098"/>
    </source>
</evidence>
<feature type="domain" description="CinA C-terminal" evidence="1">
    <location>
        <begin position="8"/>
        <end position="153"/>
    </location>
</feature>
<name>A0ABW1QTB7_9ACTN</name>
<reference evidence="3" key="1">
    <citation type="journal article" date="2019" name="Int. J. Syst. Evol. Microbiol.">
        <title>The Global Catalogue of Microorganisms (GCM) 10K type strain sequencing project: providing services to taxonomists for standard genome sequencing and annotation.</title>
        <authorList>
            <consortium name="The Broad Institute Genomics Platform"/>
            <consortium name="The Broad Institute Genome Sequencing Center for Infectious Disease"/>
            <person name="Wu L."/>
            <person name="Ma J."/>
        </authorList>
    </citation>
    <scope>NUCLEOTIDE SEQUENCE [LARGE SCALE GENOMIC DNA]</scope>
    <source>
        <strain evidence="3">DFY28</strain>
    </source>
</reference>
<proteinExistence type="predicted"/>
<dbReference type="Gene3D" id="3.90.950.20">
    <property type="entry name" value="CinA-like"/>
    <property type="match status" value="1"/>
</dbReference>
<dbReference type="InterPro" id="IPR036653">
    <property type="entry name" value="CinA-like_C"/>
</dbReference>
<dbReference type="SUPFAM" id="SSF142433">
    <property type="entry name" value="CinA-like"/>
    <property type="match status" value="1"/>
</dbReference>
<accession>A0ABW1QTB7</accession>
<comment type="caution">
    <text evidence="2">The sequence shown here is derived from an EMBL/GenBank/DDBJ whole genome shotgun (WGS) entry which is preliminary data.</text>
</comment>
<dbReference type="EMBL" id="JBHSQI010000001">
    <property type="protein sequence ID" value="MFC6152263.1"/>
    <property type="molecule type" value="Genomic_DNA"/>
</dbReference>
<dbReference type="RefSeq" id="WP_128220399.1">
    <property type="nucleotide sequence ID" value="NZ_CP034929.1"/>
</dbReference>
<sequence length="162" mass="16611">MHHGACDLVHSLAARRATLATAESLTGGQLAAAITAIPGASQSYRGGVVSYATDVKTDVLGVDALVVSRHGVVSAECAVQMAERVRELVGSDWALSTTGVAGPDRQEGKAVGTVHVGLAGPEGSRSFLLNLHGDRHAIQHAVVEQALEFLGSVLRGEEPAVG</sequence>
<keyword evidence="3" id="KW-1185">Reference proteome</keyword>
<evidence type="ECO:0000313" key="2">
    <source>
        <dbReference type="EMBL" id="MFC6152263.1"/>
    </source>
</evidence>
<dbReference type="InterPro" id="IPR008136">
    <property type="entry name" value="CinA_C"/>
</dbReference>
<protein>
    <submittedName>
        <fullName evidence="2">CinA family protein</fullName>
    </submittedName>
</protein>
<dbReference type="NCBIfam" id="TIGR00199">
    <property type="entry name" value="PncC_domain"/>
    <property type="match status" value="1"/>
</dbReference>
<dbReference type="Pfam" id="PF02464">
    <property type="entry name" value="CinA"/>
    <property type="match status" value="1"/>
</dbReference>
<organism evidence="2 3">
    <name type="scientific">Nocardioides yefusunii</name>
    <dbReference type="NCBI Taxonomy" id="2500546"/>
    <lineage>
        <taxon>Bacteria</taxon>
        <taxon>Bacillati</taxon>
        <taxon>Actinomycetota</taxon>
        <taxon>Actinomycetes</taxon>
        <taxon>Propionibacteriales</taxon>
        <taxon>Nocardioidaceae</taxon>
        <taxon>Nocardioides</taxon>
    </lineage>
</organism>
<dbReference type="Proteomes" id="UP001596098">
    <property type="component" value="Unassembled WGS sequence"/>
</dbReference>